<name>A0A4Q9DU70_9BACL</name>
<dbReference type="InterPro" id="IPR032366">
    <property type="entry name" value="DUF4871"/>
</dbReference>
<comment type="caution">
    <text evidence="2">The sequence shown here is derived from an EMBL/GenBank/DDBJ whole genome shotgun (WGS) entry which is preliminary data.</text>
</comment>
<dbReference type="Proteomes" id="UP000293142">
    <property type="component" value="Unassembled WGS sequence"/>
</dbReference>
<accession>A0A4Q9DU70</accession>
<dbReference type="EMBL" id="SIRE01000008">
    <property type="protein sequence ID" value="TBL79093.1"/>
    <property type="molecule type" value="Genomic_DNA"/>
</dbReference>
<dbReference type="RefSeq" id="WP_131013729.1">
    <property type="nucleotide sequence ID" value="NZ_SIRE01000008.1"/>
</dbReference>
<feature type="transmembrane region" description="Helical" evidence="1">
    <location>
        <begin position="41"/>
        <end position="61"/>
    </location>
</feature>
<dbReference type="Pfam" id="PF16167">
    <property type="entry name" value="DUF4871"/>
    <property type="match status" value="1"/>
</dbReference>
<keyword evidence="1" id="KW-0812">Transmembrane</keyword>
<evidence type="ECO:0000313" key="3">
    <source>
        <dbReference type="Proteomes" id="UP000293142"/>
    </source>
</evidence>
<gene>
    <name evidence="2" type="ORF">EYB31_12810</name>
</gene>
<proteinExistence type="predicted"/>
<dbReference type="AlphaFoldDB" id="A0A4Q9DU70"/>
<keyword evidence="1" id="KW-1133">Transmembrane helix</keyword>
<keyword evidence="1" id="KW-0472">Membrane</keyword>
<dbReference type="Gene3D" id="2.60.40.3830">
    <property type="match status" value="2"/>
</dbReference>
<organism evidence="2 3">
    <name type="scientific">Paenibacillus thalictri</name>
    <dbReference type="NCBI Taxonomy" id="2527873"/>
    <lineage>
        <taxon>Bacteria</taxon>
        <taxon>Bacillati</taxon>
        <taxon>Bacillota</taxon>
        <taxon>Bacilli</taxon>
        <taxon>Bacillales</taxon>
        <taxon>Paenibacillaceae</taxon>
        <taxon>Paenibacillus</taxon>
    </lineage>
</organism>
<sequence>MCEEKPAWVKSMADPPFASRQFTADLKYKVLQRAGESKRNLYSILPAITVPIVIASLVIGWPQLKDEVLPLKLESKDEISGKLTVRNTYYDPSGRQLFTVYPEPYAEAGKSSGYMFHFDEPMETYLGKMLTFQAVHPQSGIKMTLSSEVITKPSPGYTGLERYTTRFVLPLAGMWELTVLLDDKPYGIVQLLMLEPSWDITPEFQSGTYLMRGVEKKLGIIDAGFMAGKTQKYMWHFWGNDNLLNGPFEVKAIKKGTNKLVDVYSSNQLSSANALAGELNGADRHIVTMMSLPEAGRWRLLPYVRGRLLDTIVVDVSK</sequence>
<evidence type="ECO:0000256" key="1">
    <source>
        <dbReference type="SAM" id="Phobius"/>
    </source>
</evidence>
<dbReference type="OrthoDB" id="2381403at2"/>
<evidence type="ECO:0000313" key="2">
    <source>
        <dbReference type="EMBL" id="TBL79093.1"/>
    </source>
</evidence>
<protein>
    <submittedName>
        <fullName evidence="2">DUF4871 domain-containing protein</fullName>
    </submittedName>
</protein>
<reference evidence="2 3" key="1">
    <citation type="submission" date="2019-02" db="EMBL/GenBank/DDBJ databases">
        <title>Paenibacillus sp. nov., isolated from surface-sterilized tissue of Thalictrum simplex L.</title>
        <authorList>
            <person name="Tuo L."/>
        </authorList>
    </citation>
    <scope>NUCLEOTIDE SEQUENCE [LARGE SCALE GENOMIC DNA]</scope>
    <source>
        <strain evidence="2 3">N2SHLJ1</strain>
    </source>
</reference>
<keyword evidence="3" id="KW-1185">Reference proteome</keyword>